<dbReference type="OrthoDB" id="9801763at2"/>
<gene>
    <name evidence="4" type="ORF">D3872_14515</name>
</gene>
<proteinExistence type="inferred from homology"/>
<dbReference type="EMBL" id="QYUP01000119">
    <property type="protein sequence ID" value="RJG15328.1"/>
    <property type="molecule type" value="Genomic_DNA"/>
</dbReference>
<sequence>MNELLEHIEIETAPNPQVAIIWMHGLGADGNDFVPLVNELDLKGLPGIRFIFPHAKVMPVTINNGYVMRAWYDIVGTDIARREDEGGLRSSQLEVEALIAREKSRGIPAGRIILAGFSQGCAMALQTGLRHTEKLGGLLCLSGYVPLSAKLPTERSAESLQTPIFLVHGRHDGVIPIARAEQSRDLLKSMGYQVEWHEYMMQHSLCLEEVNDIGAWLKKVIGPSPTT</sequence>
<dbReference type="InterPro" id="IPR029058">
    <property type="entry name" value="AB_hydrolase_fold"/>
</dbReference>
<protein>
    <submittedName>
        <fullName evidence="4">Alpha/beta hydrolase</fullName>
    </submittedName>
</protein>
<dbReference type="Pfam" id="PF02230">
    <property type="entry name" value="Abhydrolase_2"/>
    <property type="match status" value="1"/>
</dbReference>
<feature type="domain" description="Phospholipase/carboxylesterase/thioesterase" evidence="3">
    <location>
        <begin position="14"/>
        <end position="221"/>
    </location>
</feature>
<evidence type="ECO:0000256" key="2">
    <source>
        <dbReference type="ARBA" id="ARBA00022801"/>
    </source>
</evidence>
<dbReference type="SUPFAM" id="SSF53474">
    <property type="entry name" value="alpha/beta-Hydrolases"/>
    <property type="match status" value="1"/>
</dbReference>
<evidence type="ECO:0000313" key="4">
    <source>
        <dbReference type="EMBL" id="RJG15328.1"/>
    </source>
</evidence>
<dbReference type="PANTHER" id="PTHR10655:SF17">
    <property type="entry name" value="LYSOPHOSPHOLIPASE-LIKE PROTEIN 1"/>
    <property type="match status" value="1"/>
</dbReference>
<evidence type="ECO:0000313" key="5">
    <source>
        <dbReference type="Proteomes" id="UP000284006"/>
    </source>
</evidence>
<dbReference type="RefSeq" id="WP_119811469.1">
    <property type="nucleotide sequence ID" value="NZ_QYUP01000119.1"/>
</dbReference>
<dbReference type="Gene3D" id="3.40.50.1820">
    <property type="entry name" value="alpha/beta hydrolase"/>
    <property type="match status" value="1"/>
</dbReference>
<comment type="similarity">
    <text evidence="1">Belongs to the AB hydrolase superfamily. AB hydrolase 2 family.</text>
</comment>
<comment type="caution">
    <text evidence="4">The sequence shown here is derived from an EMBL/GenBank/DDBJ whole genome shotgun (WGS) entry which is preliminary data.</text>
</comment>
<accession>A0A418XS73</accession>
<organism evidence="4 5">
    <name type="scientific">Massilia cavernae</name>
    <dbReference type="NCBI Taxonomy" id="2320864"/>
    <lineage>
        <taxon>Bacteria</taxon>
        <taxon>Pseudomonadati</taxon>
        <taxon>Pseudomonadota</taxon>
        <taxon>Betaproteobacteria</taxon>
        <taxon>Burkholderiales</taxon>
        <taxon>Oxalobacteraceae</taxon>
        <taxon>Telluria group</taxon>
        <taxon>Massilia</taxon>
    </lineage>
</organism>
<dbReference type="PANTHER" id="PTHR10655">
    <property type="entry name" value="LYSOPHOSPHOLIPASE-RELATED"/>
    <property type="match status" value="1"/>
</dbReference>
<name>A0A418XS73_9BURK</name>
<dbReference type="GO" id="GO:0016787">
    <property type="term" value="F:hydrolase activity"/>
    <property type="evidence" value="ECO:0007669"/>
    <property type="project" value="UniProtKB-KW"/>
</dbReference>
<keyword evidence="2 4" id="KW-0378">Hydrolase</keyword>
<dbReference type="Proteomes" id="UP000284006">
    <property type="component" value="Unassembled WGS sequence"/>
</dbReference>
<keyword evidence="5" id="KW-1185">Reference proteome</keyword>
<dbReference type="InterPro" id="IPR050565">
    <property type="entry name" value="LYPA1-2/EST-like"/>
</dbReference>
<evidence type="ECO:0000256" key="1">
    <source>
        <dbReference type="ARBA" id="ARBA00006499"/>
    </source>
</evidence>
<reference evidence="4 5" key="1">
    <citation type="submission" date="2018-09" db="EMBL/GenBank/DDBJ databases">
        <authorList>
            <person name="Zhu H."/>
        </authorList>
    </citation>
    <scope>NUCLEOTIDE SEQUENCE [LARGE SCALE GENOMIC DNA]</scope>
    <source>
        <strain evidence="4 5">K1S02-61</strain>
    </source>
</reference>
<dbReference type="InterPro" id="IPR003140">
    <property type="entry name" value="PLipase/COase/thioEstase"/>
</dbReference>
<dbReference type="AlphaFoldDB" id="A0A418XS73"/>
<evidence type="ECO:0000259" key="3">
    <source>
        <dbReference type="Pfam" id="PF02230"/>
    </source>
</evidence>